<dbReference type="OMA" id="TMKSQWR"/>
<organism evidence="2">
    <name type="scientific">Absidia glauca</name>
    <name type="common">Pin mould</name>
    <dbReference type="NCBI Taxonomy" id="4829"/>
    <lineage>
        <taxon>Eukaryota</taxon>
        <taxon>Fungi</taxon>
        <taxon>Fungi incertae sedis</taxon>
        <taxon>Mucoromycota</taxon>
        <taxon>Mucoromycotina</taxon>
        <taxon>Mucoromycetes</taxon>
        <taxon>Mucorales</taxon>
        <taxon>Cunninghamellaceae</taxon>
        <taxon>Absidia</taxon>
    </lineage>
</organism>
<reference evidence="2" key="1">
    <citation type="submission" date="2016-04" db="EMBL/GenBank/DDBJ databases">
        <authorList>
            <person name="Evans L.H."/>
            <person name="Alamgir A."/>
            <person name="Owens N."/>
            <person name="Weber N.D."/>
            <person name="Virtaneva K."/>
            <person name="Barbian K."/>
            <person name="Babar A."/>
            <person name="Rosenke K."/>
        </authorList>
    </citation>
    <scope>NUCLEOTIDE SEQUENCE [LARGE SCALE GENOMIC DNA]</scope>
    <source>
        <strain evidence="2">CBS 101.48</strain>
    </source>
</reference>
<gene>
    <name evidence="2" type="primary">ABSGL_07311.1 scaffold 8717</name>
</gene>
<proteinExistence type="predicted"/>
<evidence type="ECO:0000256" key="1">
    <source>
        <dbReference type="SAM" id="MobiDB-lite"/>
    </source>
</evidence>
<sequence length="93" mass="11126">MSKRVQFSCDVEVETTFANEDYDRTAQEVAKLTYSDMVELLQMKSQWRRDMEKMMTERANREEQQQQQQQETTLLMPEDTHQPTSVFTHEICT</sequence>
<name>A0A168P0T6_ABSGL</name>
<dbReference type="AlphaFoldDB" id="A0A168P0T6"/>
<feature type="region of interest" description="Disordered" evidence="1">
    <location>
        <begin position="58"/>
        <end position="93"/>
    </location>
</feature>
<accession>A0A168P0T6</accession>
<dbReference type="Proteomes" id="UP000078561">
    <property type="component" value="Unassembled WGS sequence"/>
</dbReference>
<evidence type="ECO:0000313" key="2">
    <source>
        <dbReference type="EMBL" id="SAM01570.1"/>
    </source>
</evidence>
<evidence type="ECO:0000313" key="3">
    <source>
        <dbReference type="Proteomes" id="UP000078561"/>
    </source>
</evidence>
<dbReference type="InParanoid" id="A0A168P0T6"/>
<dbReference type="OrthoDB" id="5596610at2759"/>
<dbReference type="EMBL" id="LT553527">
    <property type="protein sequence ID" value="SAM01570.1"/>
    <property type="molecule type" value="Genomic_DNA"/>
</dbReference>
<keyword evidence="3" id="KW-1185">Reference proteome</keyword>
<protein>
    <submittedName>
        <fullName evidence="2">Uncharacterized protein</fullName>
    </submittedName>
</protein>